<reference evidence="1" key="1">
    <citation type="submission" date="2014-11" db="EMBL/GenBank/DDBJ databases">
        <authorList>
            <person name="Amaro Gonzalez C."/>
        </authorList>
    </citation>
    <scope>NUCLEOTIDE SEQUENCE</scope>
</reference>
<organism evidence="1">
    <name type="scientific">Anguilla anguilla</name>
    <name type="common">European freshwater eel</name>
    <name type="synonym">Muraena anguilla</name>
    <dbReference type="NCBI Taxonomy" id="7936"/>
    <lineage>
        <taxon>Eukaryota</taxon>
        <taxon>Metazoa</taxon>
        <taxon>Chordata</taxon>
        <taxon>Craniata</taxon>
        <taxon>Vertebrata</taxon>
        <taxon>Euteleostomi</taxon>
        <taxon>Actinopterygii</taxon>
        <taxon>Neopterygii</taxon>
        <taxon>Teleostei</taxon>
        <taxon>Anguilliformes</taxon>
        <taxon>Anguillidae</taxon>
        <taxon>Anguilla</taxon>
    </lineage>
</organism>
<dbReference type="AlphaFoldDB" id="A0A0E9RAS1"/>
<reference evidence="1" key="2">
    <citation type="journal article" date="2015" name="Fish Shellfish Immunol.">
        <title>Early steps in the European eel (Anguilla anguilla)-Vibrio vulnificus interaction in the gills: Role of the RtxA13 toxin.</title>
        <authorList>
            <person name="Callol A."/>
            <person name="Pajuelo D."/>
            <person name="Ebbesson L."/>
            <person name="Teles M."/>
            <person name="MacKenzie S."/>
            <person name="Amaro C."/>
        </authorList>
    </citation>
    <scope>NUCLEOTIDE SEQUENCE</scope>
</reference>
<proteinExistence type="predicted"/>
<sequence>MQSPSIRTFNDFGHSICQLNWTMILEITIDS</sequence>
<dbReference type="EMBL" id="GBXM01082705">
    <property type="protein sequence ID" value="JAH25872.1"/>
    <property type="molecule type" value="Transcribed_RNA"/>
</dbReference>
<accession>A0A0E9RAS1</accession>
<evidence type="ECO:0000313" key="1">
    <source>
        <dbReference type="EMBL" id="JAH25872.1"/>
    </source>
</evidence>
<name>A0A0E9RAS1_ANGAN</name>
<protein>
    <submittedName>
        <fullName evidence="1">Uncharacterized protein</fullName>
    </submittedName>
</protein>